<keyword evidence="2" id="KW-0677">Repeat</keyword>
<dbReference type="AlphaFoldDB" id="A0A8T1WJ38"/>
<dbReference type="Pfam" id="PF16905">
    <property type="entry name" value="GPHH"/>
    <property type="match status" value="1"/>
</dbReference>
<evidence type="ECO:0000256" key="5">
    <source>
        <dbReference type="SAM" id="Phobius"/>
    </source>
</evidence>
<keyword evidence="3" id="KW-0406">Ion transport</keyword>
<evidence type="ECO:0000259" key="6">
    <source>
        <dbReference type="Pfam" id="PF16905"/>
    </source>
</evidence>
<dbReference type="InterPro" id="IPR043203">
    <property type="entry name" value="VGCC_Ca_Na"/>
</dbReference>
<keyword evidence="5" id="KW-1133">Transmembrane helix</keyword>
<proteinExistence type="predicted"/>
<name>A0A8T1WJ38_9STRA</name>
<dbReference type="PANTHER" id="PTHR10037:SF62">
    <property type="entry name" value="SODIUM CHANNEL PROTEIN 60E"/>
    <property type="match status" value="1"/>
</dbReference>
<keyword evidence="5" id="KW-0472">Membrane</keyword>
<organism evidence="7 8">
    <name type="scientific">Phytophthora boehmeriae</name>
    <dbReference type="NCBI Taxonomy" id="109152"/>
    <lineage>
        <taxon>Eukaryota</taxon>
        <taxon>Sar</taxon>
        <taxon>Stramenopiles</taxon>
        <taxon>Oomycota</taxon>
        <taxon>Peronosporomycetes</taxon>
        <taxon>Peronosporales</taxon>
        <taxon>Peronosporaceae</taxon>
        <taxon>Phytophthora</taxon>
    </lineage>
</organism>
<dbReference type="EMBL" id="JAGDFL010000345">
    <property type="protein sequence ID" value="KAG7392060.1"/>
    <property type="molecule type" value="Genomic_DNA"/>
</dbReference>
<evidence type="ECO:0000313" key="8">
    <source>
        <dbReference type="Proteomes" id="UP000693981"/>
    </source>
</evidence>
<dbReference type="GO" id="GO:0005248">
    <property type="term" value="F:voltage-gated sodium channel activity"/>
    <property type="evidence" value="ECO:0007669"/>
    <property type="project" value="TreeGrafter"/>
</dbReference>
<reference evidence="7" key="1">
    <citation type="submission" date="2021-02" db="EMBL/GenBank/DDBJ databases">
        <authorList>
            <person name="Palmer J.M."/>
        </authorList>
    </citation>
    <scope>NUCLEOTIDE SEQUENCE</scope>
    <source>
        <strain evidence="7">SCRP23</strain>
    </source>
</reference>
<evidence type="ECO:0000256" key="2">
    <source>
        <dbReference type="ARBA" id="ARBA00022737"/>
    </source>
</evidence>
<keyword evidence="8" id="KW-1185">Reference proteome</keyword>
<gene>
    <name evidence="7" type="ORF">PHYBOEH_006501</name>
</gene>
<evidence type="ECO:0000313" key="7">
    <source>
        <dbReference type="EMBL" id="KAG7392060.1"/>
    </source>
</evidence>
<dbReference type="OrthoDB" id="431720at2759"/>
<dbReference type="GO" id="GO:0022843">
    <property type="term" value="F:voltage-gated monoatomic cation channel activity"/>
    <property type="evidence" value="ECO:0007669"/>
    <property type="project" value="UniProtKB-ARBA"/>
</dbReference>
<accession>A0A8T1WJ38</accession>
<dbReference type="PANTHER" id="PTHR10037">
    <property type="entry name" value="VOLTAGE-GATED CATION CHANNEL CALCIUM AND SODIUM"/>
    <property type="match status" value="1"/>
</dbReference>
<evidence type="ECO:0000256" key="3">
    <source>
        <dbReference type="ARBA" id="ARBA00023065"/>
    </source>
</evidence>
<dbReference type="Proteomes" id="UP000693981">
    <property type="component" value="Unassembled WGS sequence"/>
</dbReference>
<sequence length="257" mass="29124">MMYELANQENCVPDPPYDPKACGFSSDVDCTPLNGCGSPVAFVYLYSFTLLVTFILLNIFIAVILEGFAIEKDREDGVLLPHHYESFAKNWSEFDPEATGFIDWHMLPLFLAKLEPPMGVGSEVKPSSKDIQVFVAYLDLPIFRGNKVFFNDVARRIGKYVLDELSNRQLEALPKSLNMDRRWRKYLASRNIRKSDISVYRLNQFNAAVLLHRSVNAIVFREELRAGVNIFAKHSKPPTSLLTTVEEINGGAIDVDQ</sequence>
<dbReference type="GO" id="GO:0001518">
    <property type="term" value="C:voltage-gated sodium channel complex"/>
    <property type="evidence" value="ECO:0007669"/>
    <property type="project" value="TreeGrafter"/>
</dbReference>
<feature type="transmembrane region" description="Helical" evidence="5">
    <location>
        <begin position="43"/>
        <end position="65"/>
    </location>
</feature>
<dbReference type="InterPro" id="IPR031649">
    <property type="entry name" value="GPHH_dom"/>
</dbReference>
<feature type="domain" description="Voltage-dependent L-type calcium channel IQ-associated" evidence="6">
    <location>
        <begin position="87"/>
        <end position="127"/>
    </location>
</feature>
<keyword evidence="1" id="KW-0813">Transport</keyword>
<keyword evidence="5" id="KW-0812">Transmembrane</keyword>
<keyword evidence="4" id="KW-0407">Ion channel</keyword>
<comment type="caution">
    <text evidence="7">The sequence shown here is derived from an EMBL/GenBank/DDBJ whole genome shotgun (WGS) entry which is preliminary data.</text>
</comment>
<evidence type="ECO:0000256" key="1">
    <source>
        <dbReference type="ARBA" id="ARBA00022448"/>
    </source>
</evidence>
<protein>
    <recommendedName>
        <fullName evidence="6">Voltage-dependent L-type calcium channel IQ-associated domain-containing protein</fullName>
    </recommendedName>
</protein>
<evidence type="ECO:0000256" key="4">
    <source>
        <dbReference type="ARBA" id="ARBA00023303"/>
    </source>
</evidence>